<dbReference type="PANTHER" id="PTHR12215:SF10">
    <property type="entry name" value="L-AMINOADIPATE-SEMIALDEHYDE DEHYDROGENASE-PHOSPHOPANTETHEINYL TRANSFERASE"/>
    <property type="match status" value="1"/>
</dbReference>
<evidence type="ECO:0000313" key="6">
    <source>
        <dbReference type="Proteomes" id="UP001597012"/>
    </source>
</evidence>
<evidence type="ECO:0000256" key="1">
    <source>
        <dbReference type="ARBA" id="ARBA00010990"/>
    </source>
</evidence>
<evidence type="ECO:0000259" key="4">
    <source>
        <dbReference type="Pfam" id="PF22624"/>
    </source>
</evidence>
<dbReference type="InterPro" id="IPR037143">
    <property type="entry name" value="4-PPantetheinyl_Trfase_dom_sf"/>
</dbReference>
<dbReference type="PANTHER" id="PTHR12215">
    <property type="entry name" value="PHOSPHOPANTETHEINE TRANSFERASE"/>
    <property type="match status" value="1"/>
</dbReference>
<feature type="domain" description="4'-phosphopantetheinyl transferase N-terminal" evidence="4">
    <location>
        <begin position="42"/>
        <end position="122"/>
    </location>
</feature>
<dbReference type="Pfam" id="PF01648">
    <property type="entry name" value="ACPS"/>
    <property type="match status" value="1"/>
</dbReference>
<dbReference type="Gene3D" id="3.90.470.20">
    <property type="entry name" value="4'-phosphopantetheinyl transferase domain"/>
    <property type="match status" value="2"/>
</dbReference>
<dbReference type="SUPFAM" id="SSF56214">
    <property type="entry name" value="4'-phosphopantetheinyl transferase"/>
    <property type="match status" value="2"/>
</dbReference>
<dbReference type="Proteomes" id="UP001597012">
    <property type="component" value="Unassembled WGS sequence"/>
</dbReference>
<keyword evidence="6" id="KW-1185">Reference proteome</keyword>
<gene>
    <name evidence="5" type="ORF">ACFQZJ_13710</name>
</gene>
<evidence type="ECO:0000259" key="3">
    <source>
        <dbReference type="Pfam" id="PF01648"/>
    </source>
</evidence>
<feature type="domain" description="4'-phosphopantetheinyl transferase" evidence="3">
    <location>
        <begin position="128"/>
        <end position="203"/>
    </location>
</feature>
<evidence type="ECO:0000256" key="2">
    <source>
        <dbReference type="ARBA" id="ARBA00022679"/>
    </source>
</evidence>
<dbReference type="InterPro" id="IPR008278">
    <property type="entry name" value="4-PPantetheinyl_Trfase_dom"/>
</dbReference>
<dbReference type="EMBL" id="JBHTHY010000012">
    <property type="protein sequence ID" value="MFD0798523.1"/>
    <property type="molecule type" value="Genomic_DNA"/>
</dbReference>
<dbReference type="Pfam" id="PF22624">
    <property type="entry name" value="AASDHPPT_N"/>
    <property type="match status" value="1"/>
</dbReference>
<evidence type="ECO:0000313" key="5">
    <source>
        <dbReference type="EMBL" id="MFD0798523.1"/>
    </source>
</evidence>
<comment type="caution">
    <text evidence="5">The sequence shown here is derived from an EMBL/GenBank/DDBJ whole genome shotgun (WGS) entry which is preliminary data.</text>
</comment>
<name>A0ABW3B6X6_9FLAO</name>
<dbReference type="InterPro" id="IPR055066">
    <property type="entry name" value="AASDHPPT_N"/>
</dbReference>
<proteinExistence type="inferred from homology"/>
<organism evidence="5 6">
    <name type="scientific">Maribacter chungangensis</name>
    <dbReference type="NCBI Taxonomy" id="1069117"/>
    <lineage>
        <taxon>Bacteria</taxon>
        <taxon>Pseudomonadati</taxon>
        <taxon>Bacteroidota</taxon>
        <taxon>Flavobacteriia</taxon>
        <taxon>Flavobacteriales</taxon>
        <taxon>Flavobacteriaceae</taxon>
        <taxon>Maribacter</taxon>
    </lineage>
</organism>
<dbReference type="GO" id="GO:0016740">
    <property type="term" value="F:transferase activity"/>
    <property type="evidence" value="ECO:0007669"/>
    <property type="project" value="UniProtKB-KW"/>
</dbReference>
<comment type="similarity">
    <text evidence="1">Belongs to the P-Pant transferase superfamily. Gsp/Sfp/HetI/AcpT family.</text>
</comment>
<reference evidence="6" key="1">
    <citation type="journal article" date="2019" name="Int. J. Syst. Evol. Microbiol.">
        <title>The Global Catalogue of Microorganisms (GCM) 10K type strain sequencing project: providing services to taxonomists for standard genome sequencing and annotation.</title>
        <authorList>
            <consortium name="The Broad Institute Genomics Platform"/>
            <consortium name="The Broad Institute Genome Sequencing Center for Infectious Disease"/>
            <person name="Wu L."/>
            <person name="Ma J."/>
        </authorList>
    </citation>
    <scope>NUCLEOTIDE SEQUENCE [LARGE SCALE GENOMIC DNA]</scope>
    <source>
        <strain evidence="6">CCUG 61948</strain>
    </source>
</reference>
<accession>A0ABW3B6X6</accession>
<keyword evidence="2 5" id="KW-0808">Transferase</keyword>
<protein>
    <submittedName>
        <fullName evidence="5">4'-phosphopantetheinyl transferase family protein</fullName>
    </submittedName>
</protein>
<dbReference type="InterPro" id="IPR050559">
    <property type="entry name" value="P-Pant_transferase_sf"/>
</dbReference>
<sequence length="251" mass="28232">MYSRLLCATIDTPTEEVTGTFTNTSKIRLFQVKLADYIDFFNYLQNHLNEAELKRSQKYHFKKDEHRFVICRALLKISLAAHVGLSVDEITIAAGQNKKPYLPSHPKVFFNVSHTNKYALIAISDALVGVDVEKIDREYDYSEVVPTVFNDTDSHKIAFAVDKPYTFFKLWTRKEAVVKATGKGIGENFKEIPASDGKHILPSALLSNVQNLSVLSFNMGNDHLASVALEGTKDSYETIHFSKLPQVDSAI</sequence>